<keyword evidence="5 7" id="KW-0802">TPR repeat</keyword>
<evidence type="ECO:0000256" key="5">
    <source>
        <dbReference type="ARBA" id="ARBA00022803"/>
    </source>
</evidence>
<dbReference type="GO" id="GO:0019867">
    <property type="term" value="C:outer membrane"/>
    <property type="evidence" value="ECO:0007669"/>
    <property type="project" value="InterPro"/>
</dbReference>
<gene>
    <name evidence="9" type="ORF">EDI28_13350</name>
</gene>
<dbReference type="Pfam" id="PF05420">
    <property type="entry name" value="BCSC_C"/>
    <property type="match status" value="1"/>
</dbReference>
<keyword evidence="10" id="KW-1185">Reference proteome</keyword>
<keyword evidence="4" id="KW-0677">Repeat</keyword>
<dbReference type="AlphaFoldDB" id="A0A3S3UKQ1"/>
<evidence type="ECO:0000256" key="4">
    <source>
        <dbReference type="ARBA" id="ARBA00022737"/>
    </source>
</evidence>
<dbReference type="PROSITE" id="PS50005">
    <property type="entry name" value="TPR"/>
    <property type="match status" value="1"/>
</dbReference>
<evidence type="ECO:0000256" key="7">
    <source>
        <dbReference type="PROSITE-ProRule" id="PRU00339"/>
    </source>
</evidence>
<evidence type="ECO:0000256" key="3">
    <source>
        <dbReference type="ARBA" id="ARBA00022729"/>
    </source>
</evidence>
<reference evidence="9 10" key="1">
    <citation type="submission" date="2018-11" db="EMBL/GenBank/DDBJ databases">
        <title>Photobacterium sp. BEI247 sp. nov., a marine bacterium isolated from Yongle Blue Hole in the South China Sea.</title>
        <authorList>
            <person name="Wang X."/>
        </authorList>
    </citation>
    <scope>NUCLEOTIDE SEQUENCE [LARGE SCALE GENOMIC DNA]</scope>
    <source>
        <strain evidence="10">BEI247</strain>
    </source>
</reference>
<keyword evidence="3" id="KW-0732">Signal</keyword>
<dbReference type="InterPro" id="IPR019734">
    <property type="entry name" value="TPR_rpt"/>
</dbReference>
<keyword evidence="6" id="KW-0135">Cellulose biosynthesis</keyword>
<evidence type="ECO:0000313" key="10">
    <source>
        <dbReference type="Proteomes" id="UP000287563"/>
    </source>
</evidence>
<dbReference type="GO" id="GO:0030244">
    <property type="term" value="P:cellulose biosynthetic process"/>
    <property type="evidence" value="ECO:0007669"/>
    <property type="project" value="UniProtKB-KW"/>
</dbReference>
<dbReference type="OrthoDB" id="174989at2"/>
<feature type="domain" description="Cellulose synthase operon C C-terminal" evidence="8">
    <location>
        <begin position="911"/>
        <end position="1219"/>
    </location>
</feature>
<evidence type="ECO:0000313" key="9">
    <source>
        <dbReference type="EMBL" id="RWX54735.1"/>
    </source>
</evidence>
<accession>A0A3S3UKQ1</accession>
<proteinExistence type="predicted"/>
<dbReference type="EMBL" id="RJLM01000005">
    <property type="protein sequence ID" value="RWX54735.1"/>
    <property type="molecule type" value="Genomic_DNA"/>
</dbReference>
<evidence type="ECO:0000259" key="8">
    <source>
        <dbReference type="Pfam" id="PF05420"/>
    </source>
</evidence>
<dbReference type="Gene3D" id="1.25.40.10">
    <property type="entry name" value="Tetratricopeptide repeat domain"/>
    <property type="match status" value="1"/>
</dbReference>
<comment type="caution">
    <text evidence="9">The sequence shown here is derived from an EMBL/GenBank/DDBJ whole genome shotgun (WGS) entry which is preliminary data.</text>
</comment>
<dbReference type="SUPFAM" id="SSF48452">
    <property type="entry name" value="TPR-like"/>
    <property type="match status" value="1"/>
</dbReference>
<dbReference type="InterPro" id="IPR011990">
    <property type="entry name" value="TPR-like_helical_dom_sf"/>
</dbReference>
<dbReference type="RefSeq" id="WP_128784361.1">
    <property type="nucleotide sequence ID" value="NZ_JAKJSG010000027.1"/>
</dbReference>
<comment type="function">
    <text evidence="1">Required for maximal bacterial cellulose synthesis.</text>
</comment>
<dbReference type="UniPathway" id="UPA00694"/>
<dbReference type="SMART" id="SM00028">
    <property type="entry name" value="TPR"/>
    <property type="match status" value="3"/>
</dbReference>
<protein>
    <submittedName>
        <fullName evidence="9">Cellulose synthase</fullName>
    </submittedName>
</protein>
<name>A0A3S3UKQ1_9GAMM</name>
<comment type="pathway">
    <text evidence="2">Glycan metabolism; bacterial cellulose biosynthesis.</text>
</comment>
<evidence type="ECO:0000256" key="2">
    <source>
        <dbReference type="ARBA" id="ARBA00005186"/>
    </source>
</evidence>
<sequence>MSVISGRTVAKVGLLLFFLIQAYSACALTSKQREQVYSLSPPLMHPVSPSQTIDTVDWLHSQIVTAELMNRDDIVESALDRLLAVSPNDLNGQIALVRLSARKNQLRQAKLRLNLLRVQHSAKNTVLLLESYLSIYTNKRSDYKRLQLLEKLGRTEEAIASYDALFPYGMPTHQLWLAYLSLLGEDDSNWALVKDKLEQMNYHYPNVPILQLRLASHLRTREPDNPWMLETLQRLAANPQVGERAAKTWLKALSDLPVDAEWAKQHVILASYFPYDFAIQQANLAAQSRWKQEQEWLRDPTYRAKLKGIALVKSDDPEKLSYAYEQLSYAMTTRPNDPQLLEAMGKYYLRQGQSEQALLYFKRAAYFDEDPDNTTKYQSLVRTAQYWTYLDRGDQLVVEGSGQEAKEYYNKAQGLLPDNPQSYIRQASLALLENDYLLASARYRKGKQKDPLNAAALRGILNTYVMQRQPQIALQQAGTFTPAQQQLVRKEIDTLKIEQLARRLDTYSNSQNNQRSTQQVIDQLVQINPSDPWLRKEIADLLISHERQGLAERLMADWAAGTQEPEMAYAYGLFLSQQDYSREAIVAIASIPKGKRTVSMEISLERLKLKLAIEQAVALYEKDPEKAVRMLQSYPRPKTVENRLSLAFAWMRMGDLGKARLIIGSPNLSALSDTLFIKYGEAVAVLDDKFLFDRWRAAAQPRTFNDVLQVQYYQVIADYELYGVNADYAVGNITKAHKTFQFLLNSDVPSQDEIAIRLVQTSHQLEDQKTFTYVTQRLIQRQPQLTYSQQLKLAEVLYKTDNSQDATLMLAKLGERSDGTAIDKWESLNIAMDKQQWDTAEKLAYQTLLADRQAKHPAKKEEQNLTLETMYLEADDYWLTRNVKADIDTLRAREDGHIKIGLDYGFREGENHELNVPLEARIPLSEYDGHLLFKLDYVQVDSGDQNFYDSNVSFDDRHTGAAIGVGWEAKDWRADIGTTPLNFLNTGIVGGIEKVFDIDKYTFRAVLSRRPETSTTLSYSGIKAVVPSTVPSEQEWGGVLKTGINLGLSWDDGGPYGAWSSAQFHFFDGKNTVDNTRFALMGGGYWKFVAEEDKRLSAGVSAFYMSYDKNLGEYAVGHGGYYSPQSYFSLSLPVSYYGRYQNTWAYSAYASVSHSWSELDVPYGLNGSEDSGSDFGYSLRLATEKRVSSKWYIGALVDVERSESYEPNHFQVYVKYTFNEGWQPIETPPDPVTLYADYY</sequence>
<dbReference type="InterPro" id="IPR008410">
    <property type="entry name" value="BCSC_C"/>
</dbReference>
<evidence type="ECO:0000256" key="1">
    <source>
        <dbReference type="ARBA" id="ARBA00003476"/>
    </source>
</evidence>
<dbReference type="Proteomes" id="UP000287563">
    <property type="component" value="Unassembled WGS sequence"/>
</dbReference>
<feature type="repeat" description="TPR" evidence="7">
    <location>
        <begin position="338"/>
        <end position="371"/>
    </location>
</feature>
<organism evidence="9 10">
    <name type="scientific">Photobacterium chitinilyticum</name>
    <dbReference type="NCBI Taxonomy" id="2485123"/>
    <lineage>
        <taxon>Bacteria</taxon>
        <taxon>Pseudomonadati</taxon>
        <taxon>Pseudomonadota</taxon>
        <taxon>Gammaproteobacteria</taxon>
        <taxon>Vibrionales</taxon>
        <taxon>Vibrionaceae</taxon>
        <taxon>Photobacterium</taxon>
    </lineage>
</organism>
<evidence type="ECO:0000256" key="6">
    <source>
        <dbReference type="ARBA" id="ARBA00022916"/>
    </source>
</evidence>